<feature type="transmembrane region" description="Helical" evidence="1">
    <location>
        <begin position="20"/>
        <end position="48"/>
    </location>
</feature>
<sequence>MIGFRFTRLIEKLLSVKFVIFIVATVLLCCGVLGGAEWLTVALTVIAGREFQKFKDFKFTRKVTSEESLGSD</sequence>
<keyword evidence="3" id="KW-1185">Reference proteome</keyword>
<dbReference type="OrthoDB" id="9851878at2"/>
<dbReference type="RefSeq" id="WP_074645057.1">
    <property type="nucleotide sequence ID" value="NZ_FOFU01000010.1"/>
</dbReference>
<accession>A0A1H9IRF7</accession>
<name>A0A1H9IRF7_9SPIR</name>
<evidence type="ECO:0000313" key="3">
    <source>
        <dbReference type="Proteomes" id="UP000182360"/>
    </source>
</evidence>
<proteinExistence type="predicted"/>
<evidence type="ECO:0000256" key="1">
    <source>
        <dbReference type="SAM" id="Phobius"/>
    </source>
</evidence>
<organism evidence="2 3">
    <name type="scientific">Treponema bryantii</name>
    <dbReference type="NCBI Taxonomy" id="163"/>
    <lineage>
        <taxon>Bacteria</taxon>
        <taxon>Pseudomonadati</taxon>
        <taxon>Spirochaetota</taxon>
        <taxon>Spirochaetia</taxon>
        <taxon>Spirochaetales</taxon>
        <taxon>Treponemataceae</taxon>
        <taxon>Treponema</taxon>
    </lineage>
</organism>
<keyword evidence="1" id="KW-1133">Transmembrane helix</keyword>
<dbReference type="EMBL" id="FOFU01000010">
    <property type="protein sequence ID" value="SEQ77193.1"/>
    <property type="molecule type" value="Genomic_DNA"/>
</dbReference>
<evidence type="ECO:0000313" key="2">
    <source>
        <dbReference type="EMBL" id="SEQ77193.1"/>
    </source>
</evidence>
<keyword evidence="1" id="KW-0812">Transmembrane</keyword>
<keyword evidence="1" id="KW-0472">Membrane</keyword>
<protein>
    <submittedName>
        <fullName evidence="2">Uncharacterized protein</fullName>
    </submittedName>
</protein>
<dbReference type="Proteomes" id="UP000182360">
    <property type="component" value="Unassembled WGS sequence"/>
</dbReference>
<reference evidence="2 3" key="1">
    <citation type="submission" date="2016-10" db="EMBL/GenBank/DDBJ databases">
        <authorList>
            <person name="de Groot N.N."/>
        </authorList>
    </citation>
    <scope>NUCLEOTIDE SEQUENCE [LARGE SCALE GENOMIC DNA]</scope>
    <source>
        <strain evidence="2 3">B25</strain>
    </source>
</reference>
<gene>
    <name evidence="2" type="ORF">SAMN04487977_11079</name>
</gene>
<dbReference type="AlphaFoldDB" id="A0A1H9IRF7"/>